<proteinExistence type="predicted"/>
<dbReference type="Proteomes" id="UP000070376">
    <property type="component" value="Unassembled WGS sequence"/>
</dbReference>
<dbReference type="EMBL" id="LRPN01000177">
    <property type="protein sequence ID" value="KWZ77231.1"/>
    <property type="molecule type" value="Genomic_DNA"/>
</dbReference>
<sequence length="88" mass="10024">MPAEIRAAFLDTEGAFKMSERMDMIFIPAEAGYIKVYVFGFLRDSAWGQAYAEYNGLTVVVKGYNRKKTIIRALTKLHESLLKIKKDS</sequence>
<protein>
    <submittedName>
        <fullName evidence="1">Uncharacterized protein</fullName>
    </submittedName>
</protein>
<reference evidence="2" key="1">
    <citation type="submission" date="2016-01" db="EMBL/GenBank/DDBJ databases">
        <authorList>
            <person name="Mitreva M."/>
            <person name="Pepin K.H."/>
            <person name="Mihindukulasuriya K.A."/>
            <person name="Fulton R."/>
            <person name="Fronick C."/>
            <person name="O'Laughlin M."/>
            <person name="Miner T."/>
            <person name="Herter B."/>
            <person name="Rosa B.A."/>
            <person name="Cordes M."/>
            <person name="Tomlinson C."/>
            <person name="Wollam A."/>
            <person name="Palsikar V.B."/>
            <person name="Mardis E.R."/>
            <person name="Wilson R.K."/>
        </authorList>
    </citation>
    <scope>NUCLEOTIDE SEQUENCE [LARGE SCALE GENOMIC DNA]</scope>
    <source>
        <strain evidence="2">GED7749B</strain>
    </source>
</reference>
<gene>
    <name evidence="1" type="ORF">HMPREF3213_03420</name>
</gene>
<accession>A0A133KCD2</accession>
<evidence type="ECO:0000313" key="1">
    <source>
        <dbReference type="EMBL" id="KWZ77231.1"/>
    </source>
</evidence>
<dbReference type="AlphaFoldDB" id="A0A133KCD2"/>
<comment type="caution">
    <text evidence="1">The sequence shown here is derived from an EMBL/GenBank/DDBJ whole genome shotgun (WGS) entry which is preliminary data.</text>
</comment>
<evidence type="ECO:0000313" key="2">
    <source>
        <dbReference type="Proteomes" id="UP000070376"/>
    </source>
</evidence>
<organism evidence="1 2">
    <name type="scientific">Heyndrickxia coagulans</name>
    <name type="common">Weizmannia coagulans</name>
    <dbReference type="NCBI Taxonomy" id="1398"/>
    <lineage>
        <taxon>Bacteria</taxon>
        <taxon>Bacillati</taxon>
        <taxon>Bacillota</taxon>
        <taxon>Bacilli</taxon>
        <taxon>Bacillales</taxon>
        <taxon>Bacillaceae</taxon>
        <taxon>Heyndrickxia</taxon>
    </lineage>
</organism>
<name>A0A133KCD2_HEYCO</name>